<accession>A0ABQ5NGN4</accession>
<evidence type="ECO:0008006" key="3">
    <source>
        <dbReference type="Google" id="ProtNLM"/>
    </source>
</evidence>
<keyword evidence="2" id="KW-1185">Reference proteome</keyword>
<dbReference type="EMBL" id="BRZA01000001">
    <property type="protein sequence ID" value="GLC87511.1"/>
    <property type="molecule type" value="Genomic_DNA"/>
</dbReference>
<reference evidence="1" key="1">
    <citation type="submission" date="2022-08" db="EMBL/GenBank/DDBJ databases">
        <title>Draft genome sequence of Lysinibacillus sp. strain KH24.</title>
        <authorList>
            <person name="Kanbe H."/>
            <person name="Itoh H."/>
        </authorList>
    </citation>
    <scope>NUCLEOTIDE SEQUENCE</scope>
    <source>
        <strain evidence="1">KH24</strain>
    </source>
</reference>
<organism evidence="1 2">
    <name type="scientific">Lysinibacillus piscis</name>
    <dbReference type="NCBI Taxonomy" id="2518931"/>
    <lineage>
        <taxon>Bacteria</taxon>
        <taxon>Bacillati</taxon>
        <taxon>Bacillota</taxon>
        <taxon>Bacilli</taxon>
        <taxon>Bacillales</taxon>
        <taxon>Bacillaceae</taxon>
        <taxon>Lysinibacillus</taxon>
    </lineage>
</organism>
<dbReference type="Proteomes" id="UP001065593">
    <property type="component" value="Unassembled WGS sequence"/>
</dbReference>
<evidence type="ECO:0000313" key="1">
    <source>
        <dbReference type="EMBL" id="GLC87511.1"/>
    </source>
</evidence>
<sequence length="58" mass="6644">MLDEQLLDRLGTYFIYFQIHERFGLTFDEYVTKYQDDAATCSVSQLTIKAATMAVVTA</sequence>
<evidence type="ECO:0000313" key="2">
    <source>
        <dbReference type="Proteomes" id="UP001065593"/>
    </source>
</evidence>
<protein>
    <recommendedName>
        <fullName evidence="3">XkdX family protein</fullName>
    </recommendedName>
</protein>
<gene>
    <name evidence="1" type="ORF">LYSBPC_06380</name>
</gene>
<dbReference type="RefSeq" id="WP_264987234.1">
    <property type="nucleotide sequence ID" value="NZ_BRZA01000001.1"/>
</dbReference>
<proteinExistence type="predicted"/>
<comment type="caution">
    <text evidence="1">The sequence shown here is derived from an EMBL/GenBank/DDBJ whole genome shotgun (WGS) entry which is preliminary data.</text>
</comment>
<name>A0ABQ5NGN4_9BACI</name>